<organism evidence="2">
    <name type="scientific">Kwoniella bestiolae CBS 10118</name>
    <dbReference type="NCBI Taxonomy" id="1296100"/>
    <lineage>
        <taxon>Eukaryota</taxon>
        <taxon>Fungi</taxon>
        <taxon>Dikarya</taxon>
        <taxon>Basidiomycota</taxon>
        <taxon>Agaricomycotina</taxon>
        <taxon>Tremellomycetes</taxon>
        <taxon>Tremellales</taxon>
        <taxon>Cryptococcaceae</taxon>
        <taxon>Kwoniella</taxon>
    </lineage>
</organism>
<dbReference type="VEuPathDB" id="FungiDB:I302_06954"/>
<evidence type="ECO:0000256" key="1">
    <source>
        <dbReference type="SAM" id="SignalP"/>
    </source>
</evidence>
<evidence type="ECO:0000313" key="2">
    <source>
        <dbReference type="EMBL" id="OCF23968.1"/>
    </source>
</evidence>
<reference evidence="2" key="3">
    <citation type="submission" date="2014-01" db="EMBL/GenBank/DDBJ databases">
        <title>Evolution of pathogenesis and genome organization in the Tremellales.</title>
        <authorList>
            <person name="Cuomo C."/>
            <person name="Litvintseva A."/>
            <person name="Heitman J."/>
            <person name="Chen Y."/>
            <person name="Sun S."/>
            <person name="Springer D."/>
            <person name="Dromer F."/>
            <person name="Young S."/>
            <person name="Zeng Q."/>
            <person name="Chapman S."/>
            <person name="Gujja S."/>
            <person name="Saif S."/>
            <person name="Birren B."/>
        </authorList>
    </citation>
    <scope>NUCLEOTIDE SEQUENCE</scope>
    <source>
        <strain evidence="2">CBS 10118</strain>
    </source>
</reference>
<dbReference type="Proteomes" id="UP000092730">
    <property type="component" value="Chromosome 6"/>
</dbReference>
<reference evidence="3" key="4">
    <citation type="submission" date="2024-02" db="EMBL/GenBank/DDBJ databases">
        <title>Comparative genomics of Cryptococcus and Kwoniella reveals pathogenesis evolution and contrasting modes of karyotype evolution via chromosome fusion or intercentromeric recombination.</title>
        <authorList>
            <person name="Coelho M.A."/>
            <person name="David-Palma M."/>
            <person name="Shea T."/>
            <person name="Bowers K."/>
            <person name="McGinley-Smith S."/>
            <person name="Mohammad A.W."/>
            <person name="Gnirke A."/>
            <person name="Yurkov A.M."/>
            <person name="Nowrousian M."/>
            <person name="Sun S."/>
            <person name="Cuomo C.A."/>
            <person name="Heitman J."/>
        </authorList>
    </citation>
    <scope>NUCLEOTIDE SEQUENCE</scope>
    <source>
        <strain evidence="3">CBS 10118</strain>
    </source>
</reference>
<dbReference type="KEGG" id="kbi:30211353"/>
<sequence>MYLINLLSVLPFLGMTSTVVSAEDQPVLKIQLTFFGQAAKDGDPCPDKENLASQGYEITFTKAEVDDKSEKTFDLVIYEGDNYDEQKLKTSCKIIPKKPKSDDQAVEWEFQETSPHVTGNAVNFSDGYSEFARLHCPQTSEWAVFQDDQLTEIDTVGYEHGL</sequence>
<gene>
    <name evidence="2" type="ORF">I302_06954</name>
    <name evidence="3" type="ORF">I302_107310</name>
</gene>
<accession>A0A1B9FYW2</accession>
<dbReference type="AlphaFoldDB" id="A0A1B9FYW2"/>
<keyword evidence="1" id="KW-0732">Signal</keyword>
<evidence type="ECO:0000313" key="3">
    <source>
        <dbReference type="EMBL" id="WVW85272.1"/>
    </source>
</evidence>
<evidence type="ECO:0000313" key="4">
    <source>
        <dbReference type="Proteomes" id="UP000092730"/>
    </source>
</evidence>
<feature type="signal peptide" evidence="1">
    <location>
        <begin position="1"/>
        <end position="22"/>
    </location>
</feature>
<dbReference type="EMBL" id="KI894023">
    <property type="protein sequence ID" value="OCF23968.1"/>
    <property type="molecule type" value="Genomic_DNA"/>
</dbReference>
<proteinExistence type="predicted"/>
<dbReference type="RefSeq" id="XP_019045038.1">
    <property type="nucleotide sequence ID" value="XM_019193561.1"/>
</dbReference>
<dbReference type="GeneID" id="30211353"/>
<reference evidence="2" key="1">
    <citation type="submission" date="2013-07" db="EMBL/GenBank/DDBJ databases">
        <title>The Genome Sequence of Cryptococcus bestiolae CBS10118.</title>
        <authorList>
            <consortium name="The Broad Institute Genome Sequencing Platform"/>
            <person name="Cuomo C."/>
            <person name="Litvintseva A."/>
            <person name="Chen Y."/>
            <person name="Heitman J."/>
            <person name="Sun S."/>
            <person name="Springer D."/>
            <person name="Dromer F."/>
            <person name="Young S.K."/>
            <person name="Zeng Q."/>
            <person name="Gargeya S."/>
            <person name="Fitzgerald M."/>
            <person name="Abouelleil A."/>
            <person name="Alvarado L."/>
            <person name="Berlin A.M."/>
            <person name="Chapman S.B."/>
            <person name="Dewar J."/>
            <person name="Goldberg J."/>
            <person name="Griggs A."/>
            <person name="Gujja S."/>
            <person name="Hansen M."/>
            <person name="Howarth C."/>
            <person name="Imamovic A."/>
            <person name="Larimer J."/>
            <person name="McCowan C."/>
            <person name="Murphy C."/>
            <person name="Pearson M."/>
            <person name="Priest M."/>
            <person name="Roberts A."/>
            <person name="Saif S."/>
            <person name="Shea T."/>
            <person name="Sykes S."/>
            <person name="Wortman J."/>
            <person name="Nusbaum C."/>
            <person name="Birren B."/>
        </authorList>
    </citation>
    <scope>NUCLEOTIDE SEQUENCE [LARGE SCALE GENOMIC DNA]</scope>
    <source>
        <strain evidence="2">CBS 10118</strain>
    </source>
</reference>
<keyword evidence="4" id="KW-1185">Reference proteome</keyword>
<protein>
    <submittedName>
        <fullName evidence="2">Uncharacterized protein</fullName>
    </submittedName>
</protein>
<name>A0A1B9FYW2_9TREE</name>
<feature type="chain" id="PRO_5042335067" evidence="1">
    <location>
        <begin position="23"/>
        <end position="162"/>
    </location>
</feature>
<reference evidence="3" key="2">
    <citation type="submission" date="2013-07" db="EMBL/GenBank/DDBJ databases">
        <authorList>
            <consortium name="The Broad Institute Genome Sequencing Platform"/>
            <person name="Cuomo C."/>
            <person name="Litvintseva A."/>
            <person name="Chen Y."/>
            <person name="Heitman J."/>
            <person name="Sun S."/>
            <person name="Springer D."/>
            <person name="Dromer F."/>
            <person name="Young S.K."/>
            <person name="Zeng Q."/>
            <person name="Gargeya S."/>
            <person name="Fitzgerald M."/>
            <person name="Abouelleil A."/>
            <person name="Alvarado L."/>
            <person name="Berlin A.M."/>
            <person name="Chapman S.B."/>
            <person name="Dewar J."/>
            <person name="Goldberg J."/>
            <person name="Griggs A."/>
            <person name="Gujja S."/>
            <person name="Hansen M."/>
            <person name="Howarth C."/>
            <person name="Imamovic A."/>
            <person name="Larimer J."/>
            <person name="McCowan C."/>
            <person name="Murphy C."/>
            <person name="Pearson M."/>
            <person name="Priest M."/>
            <person name="Roberts A."/>
            <person name="Saif S."/>
            <person name="Shea T."/>
            <person name="Sykes S."/>
            <person name="Wortman J."/>
            <person name="Nusbaum C."/>
            <person name="Birren B."/>
        </authorList>
    </citation>
    <scope>NUCLEOTIDE SEQUENCE</scope>
    <source>
        <strain evidence="3">CBS 10118</strain>
    </source>
</reference>
<dbReference type="EMBL" id="CP144546">
    <property type="protein sequence ID" value="WVW85272.1"/>
    <property type="molecule type" value="Genomic_DNA"/>
</dbReference>